<dbReference type="PANTHER" id="PTHR31225">
    <property type="entry name" value="OS04G0344100 PROTEIN-RELATED"/>
    <property type="match status" value="1"/>
</dbReference>
<dbReference type="EMBL" id="JBBPBM010000280">
    <property type="protein sequence ID" value="KAK8498066.1"/>
    <property type="molecule type" value="Genomic_DNA"/>
</dbReference>
<name>A0ABR2AW34_9ROSI</name>
<dbReference type="Pfam" id="PF03936">
    <property type="entry name" value="Terpene_synth_C"/>
    <property type="match status" value="1"/>
</dbReference>
<protein>
    <submittedName>
        <fullName evidence="1">Uncharacterized protein</fullName>
    </submittedName>
</protein>
<evidence type="ECO:0000313" key="2">
    <source>
        <dbReference type="Proteomes" id="UP001472677"/>
    </source>
</evidence>
<dbReference type="SUPFAM" id="SSF48576">
    <property type="entry name" value="Terpenoid synthases"/>
    <property type="match status" value="1"/>
</dbReference>
<dbReference type="InterPro" id="IPR050148">
    <property type="entry name" value="Terpene_synthase-like"/>
</dbReference>
<dbReference type="Gene3D" id="1.10.600.10">
    <property type="entry name" value="Farnesyl Diphosphate Synthase"/>
    <property type="match status" value="2"/>
</dbReference>
<evidence type="ECO:0000313" key="1">
    <source>
        <dbReference type="EMBL" id="KAK8498066.1"/>
    </source>
</evidence>
<comment type="caution">
    <text evidence="1">The sequence shown here is derived from an EMBL/GenBank/DDBJ whole genome shotgun (WGS) entry which is preliminary data.</text>
</comment>
<dbReference type="InterPro" id="IPR008949">
    <property type="entry name" value="Isoprenoid_synthase_dom_sf"/>
</dbReference>
<sequence>MMKPRLSENRCWSPLQANRLIRILRNTSLIINNGIYIGWTKLVSFVLLHAAGGKKGAWNQGFRIFDIAAMDKLPSDYLKLVYQVTLDAHDEAEEKGRNERRSFAASYARKEFTRLAEAYHEQARWVHEGYESTFDEFLETALKSSAGTATIAQVLVGMEEADQDAYPCLINTDNMIMKALSSHINTNEQYGVTRVEAIEAYKERIEVAWKDLREGCLKPSKFVPPQIITAALNLGRLLDTVYKTEDGHGLPAITLKDVITKILIHPIPL</sequence>
<dbReference type="Proteomes" id="UP001472677">
    <property type="component" value="Unassembled WGS sequence"/>
</dbReference>
<accession>A0ABR2AW34</accession>
<proteinExistence type="predicted"/>
<gene>
    <name evidence="1" type="ORF">V6N12_055280</name>
</gene>
<reference evidence="1 2" key="1">
    <citation type="journal article" date="2024" name="G3 (Bethesda)">
        <title>Genome assembly of Hibiscus sabdariffa L. provides insights into metabolisms of medicinal natural products.</title>
        <authorList>
            <person name="Kim T."/>
        </authorList>
    </citation>
    <scope>NUCLEOTIDE SEQUENCE [LARGE SCALE GENOMIC DNA]</scope>
    <source>
        <strain evidence="1">TK-2024</strain>
        <tissue evidence="1">Old leaves</tissue>
    </source>
</reference>
<keyword evidence="2" id="KW-1185">Reference proteome</keyword>
<dbReference type="InterPro" id="IPR005630">
    <property type="entry name" value="Terpene_synthase_metal-bd"/>
</dbReference>
<dbReference type="PANTHER" id="PTHR31225:SF93">
    <property type="entry name" value="ALPHA-HUMULENE_(-)-(E)-BETA-CARYOPHYLLENE SYNTHASE"/>
    <property type="match status" value="1"/>
</dbReference>
<organism evidence="1 2">
    <name type="scientific">Hibiscus sabdariffa</name>
    <name type="common">roselle</name>
    <dbReference type="NCBI Taxonomy" id="183260"/>
    <lineage>
        <taxon>Eukaryota</taxon>
        <taxon>Viridiplantae</taxon>
        <taxon>Streptophyta</taxon>
        <taxon>Embryophyta</taxon>
        <taxon>Tracheophyta</taxon>
        <taxon>Spermatophyta</taxon>
        <taxon>Magnoliopsida</taxon>
        <taxon>eudicotyledons</taxon>
        <taxon>Gunneridae</taxon>
        <taxon>Pentapetalae</taxon>
        <taxon>rosids</taxon>
        <taxon>malvids</taxon>
        <taxon>Malvales</taxon>
        <taxon>Malvaceae</taxon>
        <taxon>Malvoideae</taxon>
        <taxon>Hibiscus</taxon>
    </lineage>
</organism>